<dbReference type="GO" id="GO:0006412">
    <property type="term" value="P:translation"/>
    <property type="evidence" value="ECO:0007669"/>
    <property type="project" value="InterPro"/>
</dbReference>
<evidence type="ECO:0008006" key="7">
    <source>
        <dbReference type="Google" id="ProtNLM"/>
    </source>
</evidence>
<keyword evidence="3" id="KW-0687">Ribonucleoprotein</keyword>
<evidence type="ECO:0000313" key="5">
    <source>
        <dbReference type="EMBL" id="OQD82464.1"/>
    </source>
</evidence>
<reference evidence="6" key="1">
    <citation type="journal article" date="2017" name="Nat. Microbiol.">
        <title>Global analysis of biosynthetic gene clusters reveals vast potential of secondary metabolite production in Penicillium species.</title>
        <authorList>
            <person name="Nielsen J.C."/>
            <person name="Grijseels S."/>
            <person name="Prigent S."/>
            <person name="Ji B."/>
            <person name="Dainat J."/>
            <person name="Nielsen K.F."/>
            <person name="Frisvad J.C."/>
            <person name="Workman M."/>
            <person name="Nielsen J."/>
        </authorList>
    </citation>
    <scope>NUCLEOTIDE SEQUENCE [LARGE SCALE GENOMIC DNA]</scope>
    <source>
        <strain evidence="6">IBT 31811</strain>
    </source>
</reference>
<comment type="caution">
    <text evidence="5">The sequence shown here is derived from an EMBL/GenBank/DDBJ whole genome shotgun (WGS) entry which is preliminary data.</text>
</comment>
<dbReference type="GO" id="GO:0003735">
    <property type="term" value="F:structural constituent of ribosome"/>
    <property type="evidence" value="ECO:0007669"/>
    <property type="project" value="InterPro"/>
</dbReference>
<evidence type="ECO:0000256" key="3">
    <source>
        <dbReference type="ARBA" id="ARBA00023274"/>
    </source>
</evidence>
<feature type="region of interest" description="Disordered" evidence="4">
    <location>
        <begin position="36"/>
        <end position="55"/>
    </location>
</feature>
<protein>
    <recommendedName>
        <fullName evidence="7">Nucleic acid-binding protein</fullName>
    </recommendedName>
</protein>
<dbReference type="STRING" id="416450.A0A1V6PZI9"/>
<evidence type="ECO:0000256" key="4">
    <source>
        <dbReference type="SAM" id="MobiDB-lite"/>
    </source>
</evidence>
<dbReference type="Gene3D" id="2.40.50.140">
    <property type="entry name" value="Nucleic acid-binding proteins"/>
    <property type="match status" value="1"/>
</dbReference>
<evidence type="ECO:0000313" key="6">
    <source>
        <dbReference type="Proteomes" id="UP000191672"/>
    </source>
</evidence>
<accession>A0A1V6PZI9</accession>
<dbReference type="GO" id="GO:1990904">
    <property type="term" value="C:ribonucleoprotein complex"/>
    <property type="evidence" value="ECO:0007669"/>
    <property type="project" value="UniProtKB-KW"/>
</dbReference>
<dbReference type="AlphaFoldDB" id="A0A1V6PZI9"/>
<dbReference type="InterPro" id="IPR012340">
    <property type="entry name" value="NA-bd_OB-fold"/>
</dbReference>
<dbReference type="GO" id="GO:0005840">
    <property type="term" value="C:ribosome"/>
    <property type="evidence" value="ECO:0007669"/>
    <property type="project" value="UniProtKB-KW"/>
</dbReference>
<evidence type="ECO:0000256" key="1">
    <source>
        <dbReference type="ARBA" id="ARBA00010254"/>
    </source>
</evidence>
<dbReference type="InterPro" id="IPR000266">
    <property type="entry name" value="Ribosomal_uS17"/>
</dbReference>
<dbReference type="Pfam" id="PF00366">
    <property type="entry name" value="Ribosomal_S17"/>
    <property type="match status" value="1"/>
</dbReference>
<keyword evidence="2" id="KW-0689">Ribosomal protein</keyword>
<comment type="similarity">
    <text evidence="1">Belongs to the universal ribosomal protein uS17 family.</text>
</comment>
<evidence type="ECO:0000256" key="2">
    <source>
        <dbReference type="ARBA" id="ARBA00022980"/>
    </source>
</evidence>
<proteinExistence type="inferred from homology"/>
<sequence length="238" mass="27005">MAPNHFLRAAMPLRTMTPLSVTRPTLLQTLQITTITRQKTTSTQPKPTNTPDTLTLPPRLRAYASVLKTGTVVSVGRMDRTVRVCHRHNTYDRHIGKYYPKETSYLVSDPRNSLRDGDVIEFSSGAPKSKNVHHVVERIITPFGSAISERPAVMSRAERDAEREARWAEKYVRREGRVLGREVNLRAEALEMAVQRGEAVDEAAFEGLSTAQLIREYHGGQERVGKIKKLVRERMEME</sequence>
<keyword evidence="6" id="KW-1185">Reference proteome</keyword>
<gene>
    <name evidence="5" type="ORF">PENANT_c021G06913</name>
</gene>
<organism evidence="5 6">
    <name type="scientific">Penicillium antarcticum</name>
    <dbReference type="NCBI Taxonomy" id="416450"/>
    <lineage>
        <taxon>Eukaryota</taxon>
        <taxon>Fungi</taxon>
        <taxon>Dikarya</taxon>
        <taxon>Ascomycota</taxon>
        <taxon>Pezizomycotina</taxon>
        <taxon>Eurotiomycetes</taxon>
        <taxon>Eurotiomycetidae</taxon>
        <taxon>Eurotiales</taxon>
        <taxon>Aspergillaceae</taxon>
        <taxon>Penicillium</taxon>
    </lineage>
</organism>
<name>A0A1V6PZI9_9EURO</name>
<dbReference type="SUPFAM" id="SSF50249">
    <property type="entry name" value="Nucleic acid-binding proteins"/>
    <property type="match status" value="1"/>
</dbReference>
<dbReference type="Proteomes" id="UP000191672">
    <property type="component" value="Unassembled WGS sequence"/>
</dbReference>
<dbReference type="EMBL" id="MDYN01000021">
    <property type="protein sequence ID" value="OQD82464.1"/>
    <property type="molecule type" value="Genomic_DNA"/>
</dbReference>